<organism evidence="2 3">
    <name type="scientific">Enterococcus faecium</name>
    <name type="common">Streptococcus faecium</name>
    <dbReference type="NCBI Taxonomy" id="1352"/>
    <lineage>
        <taxon>Bacteria</taxon>
        <taxon>Bacillati</taxon>
        <taxon>Bacillota</taxon>
        <taxon>Bacilli</taxon>
        <taxon>Lactobacillales</taxon>
        <taxon>Enterococcaceae</taxon>
        <taxon>Enterococcus</taxon>
    </lineage>
</organism>
<accession>A0AB73P0S9</accession>
<sequence length="73" mass="8539">MLIQEGMELSTIDVNGEPCTGKVVCFRKNTFIIEHETDYGIERYLISKRKFRKEGHTFPRYDGKGDFNNHTIL</sequence>
<protein>
    <submittedName>
        <fullName evidence="2">Uncharacterized protein</fullName>
    </submittedName>
</protein>
<dbReference type="EMBL" id="NGLB01000005">
    <property type="protein sequence ID" value="OTN93558.1"/>
    <property type="molecule type" value="Genomic_DNA"/>
</dbReference>
<dbReference type="EMBL" id="NGLB01000005">
    <property type="protein sequence ID" value="OTN93561.1"/>
    <property type="molecule type" value="Genomic_DNA"/>
</dbReference>
<name>A0AB73P0S9_ENTFC</name>
<evidence type="ECO:0000313" key="2">
    <source>
        <dbReference type="EMBL" id="OTN93561.1"/>
    </source>
</evidence>
<evidence type="ECO:0000313" key="3">
    <source>
        <dbReference type="Proteomes" id="UP000194737"/>
    </source>
</evidence>
<dbReference type="AlphaFoldDB" id="A0AB73P0S9"/>
<gene>
    <name evidence="1" type="ORF">A5804_002928</name>
    <name evidence="2" type="ORF">A5804_002931</name>
</gene>
<dbReference type="RefSeq" id="WP_086325316.1">
    <property type="nucleotide sequence ID" value="NZ_NGLB01000005.1"/>
</dbReference>
<evidence type="ECO:0000313" key="1">
    <source>
        <dbReference type="EMBL" id="OTN93558.1"/>
    </source>
</evidence>
<comment type="caution">
    <text evidence="2">The sequence shown here is derived from an EMBL/GenBank/DDBJ whole genome shotgun (WGS) entry which is preliminary data.</text>
</comment>
<dbReference type="Proteomes" id="UP000194737">
    <property type="component" value="Unassembled WGS sequence"/>
</dbReference>
<proteinExistence type="predicted"/>
<reference evidence="2 3" key="1">
    <citation type="submission" date="2017-05" db="EMBL/GenBank/DDBJ databases">
        <title>The Genome Sequence of Enterococcus faecium 6F2_DIV0138.</title>
        <authorList>
            <consortium name="The Broad Institute Genomics Platform"/>
            <consortium name="The Broad Institute Genomic Center for Infectious Diseases"/>
            <person name="Earl A."/>
            <person name="Manson A."/>
            <person name="Schwartman J."/>
            <person name="Gilmore M."/>
            <person name="Abouelleil A."/>
            <person name="Cao P."/>
            <person name="Chapman S."/>
            <person name="Cusick C."/>
            <person name="Shea T."/>
            <person name="Young S."/>
            <person name="Neafsey D."/>
            <person name="Nusbaum C."/>
            <person name="Birren B."/>
        </authorList>
    </citation>
    <scope>NUCLEOTIDE SEQUENCE [LARGE SCALE GENOMIC DNA]</scope>
    <source>
        <strain evidence="2 3">6F2_DIV0138</strain>
    </source>
</reference>